<dbReference type="EMBL" id="FNTI01000001">
    <property type="protein sequence ID" value="SED88670.1"/>
    <property type="molecule type" value="Genomic_DNA"/>
</dbReference>
<dbReference type="PANTHER" id="PTHR33164">
    <property type="entry name" value="TRANSCRIPTIONAL REGULATOR, MARR FAMILY"/>
    <property type="match status" value="1"/>
</dbReference>
<dbReference type="OrthoDB" id="8239453at2"/>
<dbReference type="InterPro" id="IPR036390">
    <property type="entry name" value="WH_DNA-bd_sf"/>
</dbReference>
<feature type="domain" description="HTH marR-type" evidence="1">
    <location>
        <begin position="22"/>
        <end position="157"/>
    </location>
</feature>
<proteinExistence type="predicted"/>
<protein>
    <submittedName>
        <fullName evidence="2">DNA-binding transcriptional regulator, MarR family</fullName>
    </submittedName>
</protein>
<dbReference type="GO" id="GO:0006950">
    <property type="term" value="P:response to stress"/>
    <property type="evidence" value="ECO:0007669"/>
    <property type="project" value="TreeGrafter"/>
</dbReference>
<dbReference type="PROSITE" id="PS50995">
    <property type="entry name" value="HTH_MARR_2"/>
    <property type="match status" value="1"/>
</dbReference>
<dbReference type="GO" id="GO:0003677">
    <property type="term" value="F:DNA binding"/>
    <property type="evidence" value="ECO:0007669"/>
    <property type="project" value="UniProtKB-KW"/>
</dbReference>
<sequence length="179" mass="20013">MAENLNGRARTKKNPLSPDRRFSQLIYDLTYVRELSDAVHRQLASELDLTAPQFNVLLVIAEHAGAGGISVIDIADYLHVTGPFVTHECNKLELKKMVIKTPNPDDGRSVLLRPSAEGENKLRGISGKMQSCADRFLDGVTREELRKLTMTLGKLIRGGQEAMVETTRPRKALRFWRSG</sequence>
<evidence type="ECO:0000313" key="3">
    <source>
        <dbReference type="Proteomes" id="UP000183208"/>
    </source>
</evidence>
<dbReference type="Gene3D" id="1.10.10.10">
    <property type="entry name" value="Winged helix-like DNA-binding domain superfamily/Winged helix DNA-binding domain"/>
    <property type="match status" value="1"/>
</dbReference>
<evidence type="ECO:0000313" key="2">
    <source>
        <dbReference type="EMBL" id="SED88670.1"/>
    </source>
</evidence>
<dbReference type="SUPFAM" id="SSF46785">
    <property type="entry name" value="Winged helix' DNA-binding domain"/>
    <property type="match status" value="1"/>
</dbReference>
<dbReference type="InterPro" id="IPR039422">
    <property type="entry name" value="MarR/SlyA-like"/>
</dbReference>
<organism evidence="2 3">
    <name type="scientific">Bradyrhizobium lablabi</name>
    <dbReference type="NCBI Taxonomy" id="722472"/>
    <lineage>
        <taxon>Bacteria</taxon>
        <taxon>Pseudomonadati</taxon>
        <taxon>Pseudomonadota</taxon>
        <taxon>Alphaproteobacteria</taxon>
        <taxon>Hyphomicrobiales</taxon>
        <taxon>Nitrobacteraceae</taxon>
        <taxon>Bradyrhizobium</taxon>
    </lineage>
</organism>
<dbReference type="AlphaFoldDB" id="A0A1M7E026"/>
<dbReference type="InterPro" id="IPR000835">
    <property type="entry name" value="HTH_MarR-typ"/>
</dbReference>
<keyword evidence="2" id="KW-0238">DNA-binding</keyword>
<dbReference type="PANTHER" id="PTHR33164:SF43">
    <property type="entry name" value="HTH-TYPE TRANSCRIPTIONAL REPRESSOR YETL"/>
    <property type="match status" value="1"/>
</dbReference>
<name>A0A1M7E026_9BRAD</name>
<dbReference type="SMART" id="SM00347">
    <property type="entry name" value="HTH_MARR"/>
    <property type="match status" value="1"/>
</dbReference>
<reference evidence="2 3" key="1">
    <citation type="submission" date="2016-10" db="EMBL/GenBank/DDBJ databases">
        <authorList>
            <person name="de Groot N.N."/>
        </authorList>
    </citation>
    <scope>NUCLEOTIDE SEQUENCE [LARGE SCALE GENOMIC DNA]</scope>
    <source>
        <strain evidence="2 3">GAS522</strain>
    </source>
</reference>
<dbReference type="InterPro" id="IPR036388">
    <property type="entry name" value="WH-like_DNA-bd_sf"/>
</dbReference>
<dbReference type="GO" id="GO:0003700">
    <property type="term" value="F:DNA-binding transcription factor activity"/>
    <property type="evidence" value="ECO:0007669"/>
    <property type="project" value="InterPro"/>
</dbReference>
<gene>
    <name evidence="2" type="ORF">SAMN05444171_5534</name>
</gene>
<dbReference type="RefSeq" id="WP_074825698.1">
    <property type="nucleotide sequence ID" value="NZ_FNTI01000001.1"/>
</dbReference>
<evidence type="ECO:0000259" key="1">
    <source>
        <dbReference type="PROSITE" id="PS50995"/>
    </source>
</evidence>
<dbReference type="Pfam" id="PF12802">
    <property type="entry name" value="MarR_2"/>
    <property type="match status" value="1"/>
</dbReference>
<dbReference type="Proteomes" id="UP000183208">
    <property type="component" value="Unassembled WGS sequence"/>
</dbReference>
<accession>A0A1M7E026</accession>